<feature type="region of interest" description="Disordered" evidence="1">
    <location>
        <begin position="1"/>
        <end position="59"/>
    </location>
</feature>
<feature type="compositionally biased region" description="Acidic residues" evidence="1">
    <location>
        <begin position="575"/>
        <end position="587"/>
    </location>
</feature>
<feature type="compositionally biased region" description="Basic and acidic residues" evidence="1">
    <location>
        <begin position="592"/>
        <end position="603"/>
    </location>
</feature>
<feature type="compositionally biased region" description="Polar residues" evidence="1">
    <location>
        <begin position="662"/>
        <end position="708"/>
    </location>
</feature>
<comment type="caution">
    <text evidence="2">The sequence shown here is derived from an EMBL/GenBank/DDBJ whole genome shotgun (WGS) entry which is preliminary data.</text>
</comment>
<proteinExistence type="predicted"/>
<feature type="compositionally biased region" description="Polar residues" evidence="1">
    <location>
        <begin position="13"/>
        <end position="59"/>
    </location>
</feature>
<accession>A0A8J8P0C7</accession>
<feature type="compositionally biased region" description="Polar residues" evidence="1">
    <location>
        <begin position="219"/>
        <end position="237"/>
    </location>
</feature>
<feature type="region of interest" description="Disordered" evidence="1">
    <location>
        <begin position="211"/>
        <end position="237"/>
    </location>
</feature>
<name>A0A8J8P0C7_HALGN</name>
<dbReference type="AlphaFoldDB" id="A0A8J8P0C7"/>
<feature type="region of interest" description="Disordered" evidence="1">
    <location>
        <begin position="300"/>
        <end position="390"/>
    </location>
</feature>
<feature type="region of interest" description="Disordered" evidence="1">
    <location>
        <begin position="79"/>
        <end position="182"/>
    </location>
</feature>
<keyword evidence="3" id="KW-1185">Reference proteome</keyword>
<evidence type="ECO:0000313" key="3">
    <source>
        <dbReference type="Proteomes" id="UP000785679"/>
    </source>
</evidence>
<feature type="compositionally biased region" description="Low complexity" evidence="1">
    <location>
        <begin position="338"/>
        <end position="357"/>
    </location>
</feature>
<dbReference type="Proteomes" id="UP000785679">
    <property type="component" value="Unassembled WGS sequence"/>
</dbReference>
<evidence type="ECO:0000313" key="2">
    <source>
        <dbReference type="EMBL" id="TNV85081.1"/>
    </source>
</evidence>
<feature type="compositionally biased region" description="Low complexity" evidence="1">
    <location>
        <begin position="136"/>
        <end position="149"/>
    </location>
</feature>
<protein>
    <submittedName>
        <fullName evidence="2">Uncharacterized protein</fullName>
    </submittedName>
</protein>
<sequence>MQEDKSRTPILPLQTQGKTESTTLGGTSNAQHQLQQHPTLNSNGGISVNSTNQGNVANGSSKQNFFLGFKGILKKNFTQQQQQQQASPTGQNANVIASGTSAGQVSKQSSPRTGTIGGNNLGNSASKGDTNIFFAGPSPSSNNSKPQNGSKKEELNQANGKNNARPATIMNNGGPQVKSSELQSSQAFGFQNSQDLSKRVTGILNGSIGVNQLGDKNTGKQSNKFAQSAASASSNGKEIQVVGQANAQSRSNTSSQANQILPLQANQGGGILSQKLPQGQSNSIKNSLHNLQLTPQAKHQLEPVSSDPRHVSNRTPSFAGSSILPHNRRASGAVSGGNNANRDQIANQNANRRAPNNESSNSTPLLLIPQRQKTRTDRRSSHQQPGTDVQQLIEFQKRNSNEERYKNAGKGGSLLANMKSIKNLDRLRRTSKIKNLNICDEIRLSSDEDDYQKTQGYKLQRKNLLRALKKSGLPGAESINDMSLVPNNNNGALQRQQLMRRGSKTAKNARGSGLGAFSSLQTQKAVEGNTKDHEKAKKNPTCLLNPDALAAMELERMETIKRINWNGSFAGNEEVKEEDEENDEADELQMTVEKDKKYMKPSEAEQEENSIRVSQRRKSRSNDQHSMESMIQKQKKREQDYDDSNQVRSAKLGNARIEVDQLSVQQESKTPNSRQTKQQQDTKNDLQLNGEQSRSNLLGNGISTLPSTNRREVNNTAANIGFTVVTADRTALNISDDFKLVGGENMNTNQMTTDQSKPKLNLQPVSTFVGGAQSGVANSAEGLLSPFNINIDSSQLRVLQQSNQENKDSEGCAVGPNGVFVKRNSASRRRLSAVKKNDWRSENYVDIEVKGLQSEQNKLPIPASSGFLVPGARIGSSGLAEQSSRFQFVGGRNYQGAETDNINGQLLNREGNLQQIIQQTLGGGESRQNAQNAIKQLRHQDTSTVCSVATEHRPGGEQAVTEVDNPQTDGLHMLNAFSAQNLPRYRSMVGYSLAINKCHPTMIPMNQSTMVLLNKPQMAKKRIFLDEN</sequence>
<feature type="compositionally biased region" description="Polar residues" evidence="1">
    <location>
        <begin position="169"/>
        <end position="182"/>
    </location>
</feature>
<dbReference type="EMBL" id="RRYP01002170">
    <property type="protein sequence ID" value="TNV85081.1"/>
    <property type="molecule type" value="Genomic_DNA"/>
</dbReference>
<feature type="compositionally biased region" description="Polar residues" evidence="1">
    <location>
        <begin position="86"/>
        <end position="113"/>
    </location>
</feature>
<gene>
    <name evidence="2" type="ORF">FGO68_gene2377</name>
</gene>
<feature type="region of interest" description="Disordered" evidence="1">
    <location>
        <begin position="504"/>
        <end position="541"/>
    </location>
</feature>
<reference evidence="2" key="1">
    <citation type="submission" date="2019-06" db="EMBL/GenBank/DDBJ databases">
        <authorList>
            <person name="Zheng W."/>
        </authorList>
    </citation>
    <scope>NUCLEOTIDE SEQUENCE</scope>
    <source>
        <strain evidence="2">QDHG01</strain>
    </source>
</reference>
<evidence type="ECO:0000256" key="1">
    <source>
        <dbReference type="SAM" id="MobiDB-lite"/>
    </source>
</evidence>
<organism evidence="2 3">
    <name type="scientific">Halteria grandinella</name>
    <dbReference type="NCBI Taxonomy" id="5974"/>
    <lineage>
        <taxon>Eukaryota</taxon>
        <taxon>Sar</taxon>
        <taxon>Alveolata</taxon>
        <taxon>Ciliophora</taxon>
        <taxon>Intramacronucleata</taxon>
        <taxon>Spirotrichea</taxon>
        <taxon>Stichotrichia</taxon>
        <taxon>Sporadotrichida</taxon>
        <taxon>Halteriidae</taxon>
        <taxon>Halteria</taxon>
    </lineage>
</organism>
<feature type="region of interest" description="Disordered" evidence="1">
    <location>
        <begin position="572"/>
        <end position="708"/>
    </location>
</feature>